<gene>
    <name evidence="2" type="ORF">Plil01_001139500</name>
</gene>
<dbReference type="Proteomes" id="UP001165083">
    <property type="component" value="Unassembled WGS sequence"/>
</dbReference>
<evidence type="ECO:0000256" key="1">
    <source>
        <dbReference type="SAM" id="MobiDB-lite"/>
    </source>
</evidence>
<evidence type="ECO:0000313" key="3">
    <source>
        <dbReference type="Proteomes" id="UP001165083"/>
    </source>
</evidence>
<dbReference type="AlphaFoldDB" id="A0A9W6U710"/>
<evidence type="ECO:0000313" key="2">
    <source>
        <dbReference type="EMBL" id="GMF27246.1"/>
    </source>
</evidence>
<reference evidence="2" key="1">
    <citation type="submission" date="2023-04" db="EMBL/GenBank/DDBJ databases">
        <title>Phytophthora lilii NBRC 32176.</title>
        <authorList>
            <person name="Ichikawa N."/>
            <person name="Sato H."/>
            <person name="Tonouchi N."/>
        </authorList>
    </citation>
    <scope>NUCLEOTIDE SEQUENCE</scope>
    <source>
        <strain evidence="2">NBRC 32176</strain>
    </source>
</reference>
<feature type="region of interest" description="Disordered" evidence="1">
    <location>
        <begin position="109"/>
        <end position="134"/>
    </location>
</feature>
<keyword evidence="3" id="KW-1185">Reference proteome</keyword>
<proteinExistence type="predicted"/>
<accession>A0A9W6U710</accession>
<sequence>MLLWQRRRLQVEVKEVSIAADPPKLLKSKRRWKGWHITSWRPVLMAPGSTAGDPVVSSVSGGEARKCLSSQVSGCDLLPVRKKWWTDMTLVSTTSGGGKATTYAKADGAGSAVMDSYQTESGRSRVGTDPTPIK</sequence>
<organism evidence="2 3">
    <name type="scientific">Phytophthora lilii</name>
    <dbReference type="NCBI Taxonomy" id="2077276"/>
    <lineage>
        <taxon>Eukaryota</taxon>
        <taxon>Sar</taxon>
        <taxon>Stramenopiles</taxon>
        <taxon>Oomycota</taxon>
        <taxon>Peronosporomycetes</taxon>
        <taxon>Peronosporales</taxon>
        <taxon>Peronosporaceae</taxon>
        <taxon>Phytophthora</taxon>
    </lineage>
</organism>
<protein>
    <submittedName>
        <fullName evidence="2">Unnamed protein product</fullName>
    </submittedName>
</protein>
<comment type="caution">
    <text evidence="2">The sequence shown here is derived from an EMBL/GenBank/DDBJ whole genome shotgun (WGS) entry which is preliminary data.</text>
</comment>
<dbReference type="EMBL" id="BSXW01000652">
    <property type="protein sequence ID" value="GMF27246.1"/>
    <property type="molecule type" value="Genomic_DNA"/>
</dbReference>
<name>A0A9W6U710_9STRA</name>